<comment type="similarity">
    <text evidence="3">Belongs to the glycosyl hydrolase 31 family.</text>
</comment>
<dbReference type="Proteomes" id="UP000708208">
    <property type="component" value="Unassembled WGS sequence"/>
</dbReference>
<keyword evidence="2 3" id="KW-0326">Glycosidase</keyword>
<accession>A0A8J2LMV0</accession>
<feature type="signal peptide" evidence="4">
    <location>
        <begin position="1"/>
        <end position="19"/>
    </location>
</feature>
<evidence type="ECO:0000259" key="6">
    <source>
        <dbReference type="Pfam" id="PF21365"/>
    </source>
</evidence>
<dbReference type="InterPro" id="IPR050985">
    <property type="entry name" value="Alpha-glycosidase_related"/>
</dbReference>
<name>A0A8J2LMV0_9HEXA</name>
<organism evidence="7 8">
    <name type="scientific">Allacma fusca</name>
    <dbReference type="NCBI Taxonomy" id="39272"/>
    <lineage>
        <taxon>Eukaryota</taxon>
        <taxon>Metazoa</taxon>
        <taxon>Ecdysozoa</taxon>
        <taxon>Arthropoda</taxon>
        <taxon>Hexapoda</taxon>
        <taxon>Collembola</taxon>
        <taxon>Symphypleona</taxon>
        <taxon>Sminthuridae</taxon>
        <taxon>Allacma</taxon>
    </lineage>
</organism>
<dbReference type="InterPro" id="IPR048395">
    <property type="entry name" value="Glyco_hydro_31_C"/>
</dbReference>
<feature type="domain" description="Glycosyl hydrolase family 31 C-terminal" evidence="6">
    <location>
        <begin position="567"/>
        <end position="650"/>
    </location>
</feature>
<evidence type="ECO:0000256" key="3">
    <source>
        <dbReference type="RuleBase" id="RU361185"/>
    </source>
</evidence>
<evidence type="ECO:0000256" key="1">
    <source>
        <dbReference type="ARBA" id="ARBA00022801"/>
    </source>
</evidence>
<evidence type="ECO:0000256" key="2">
    <source>
        <dbReference type="ARBA" id="ARBA00023295"/>
    </source>
</evidence>
<feature type="domain" description="Glycoside hydrolase family 31 TIM barrel" evidence="5">
    <location>
        <begin position="474"/>
        <end position="552"/>
    </location>
</feature>
<protein>
    <submittedName>
        <fullName evidence="7">Uncharacterized protein</fullName>
    </submittedName>
</protein>
<comment type="caution">
    <text evidence="7">The sequence shown here is derived from an EMBL/GenBank/DDBJ whole genome shotgun (WGS) entry which is preliminary data.</text>
</comment>
<dbReference type="GO" id="GO:0004553">
    <property type="term" value="F:hydrolase activity, hydrolyzing O-glycosyl compounds"/>
    <property type="evidence" value="ECO:0007669"/>
    <property type="project" value="InterPro"/>
</dbReference>
<dbReference type="GO" id="GO:0005975">
    <property type="term" value="P:carbohydrate metabolic process"/>
    <property type="evidence" value="ECO:0007669"/>
    <property type="project" value="InterPro"/>
</dbReference>
<dbReference type="PANTHER" id="PTHR43053:SF4">
    <property type="entry name" value="MYOGENESIS-REGULATING GLYCOSIDASE"/>
    <property type="match status" value="1"/>
</dbReference>
<keyword evidence="8" id="KW-1185">Reference proteome</keyword>
<keyword evidence="1 3" id="KW-0378">Hydrolase</keyword>
<reference evidence="7" key="1">
    <citation type="submission" date="2021-06" db="EMBL/GenBank/DDBJ databases">
        <authorList>
            <person name="Hodson N. C."/>
            <person name="Mongue J. A."/>
            <person name="Jaron S. K."/>
        </authorList>
    </citation>
    <scope>NUCLEOTIDE SEQUENCE</scope>
</reference>
<evidence type="ECO:0000259" key="5">
    <source>
        <dbReference type="Pfam" id="PF01055"/>
    </source>
</evidence>
<dbReference type="PANTHER" id="PTHR43053">
    <property type="entry name" value="GLYCOSIDASE FAMILY 31"/>
    <property type="match status" value="1"/>
</dbReference>
<dbReference type="Pfam" id="PF01055">
    <property type="entry name" value="Glyco_hydro_31_2nd"/>
    <property type="match status" value="2"/>
</dbReference>
<dbReference type="OrthoDB" id="10070917at2759"/>
<evidence type="ECO:0000256" key="4">
    <source>
        <dbReference type="SAM" id="SignalP"/>
    </source>
</evidence>
<feature type="domain" description="Glycoside hydrolase family 31 TIM barrel" evidence="5">
    <location>
        <begin position="266"/>
        <end position="411"/>
    </location>
</feature>
<dbReference type="EMBL" id="CAJVCH010570533">
    <property type="protein sequence ID" value="CAG7835114.1"/>
    <property type="molecule type" value="Genomic_DNA"/>
</dbReference>
<keyword evidence="4" id="KW-0732">Signal</keyword>
<proteinExistence type="inferred from homology"/>
<dbReference type="CDD" id="cd06592">
    <property type="entry name" value="GH31_NET37"/>
    <property type="match status" value="1"/>
</dbReference>
<sequence>MKWTLLLALGVYAFVPSDGGFLPKGRTVQVGNMRFNPSAQGNAVELTIESLGKVALRGQLGMSVPDAVGISTGTCNPGDSDECFEYGDFARLYITAAKLSNQNCATIEWYSPYARRLEDCYEIVDGVHWYGGGGPTYVDTWPIEHISRREAPVVPADVLAGDEYGGVTENYWLTSSGVAIHVDESTALWFSVNSTQPNKACFVAQDTHPYRNREEIRLKYDICVGTSAETFKDVHLRALGRYYDRPSAIPDERMLVQPLWSTWAQWHADVNQTLVQQMADRLVTEGFQNSSHVEIDDNWESCYGEADFNLIKFPSPKGMVDAIHALGLRVTMWIHPFINMDCPSFQTAFQRGYFVKDERNKFGMVGWWQGSNAGLIDFTNEEAVQWWSSRLERLQTLYGIDSYKFDAGEFNWLPHAHQLKGDSYLDPGLATTKYVEAVAKFGNLIEVRAARLNQKEPIFVRLLDKDSRFGYDNGLQSVIPTVLDFGLKGYSFVLPDMIGGNAYGGRPSKELYVRWIQVNSFMPSVQLSILPWDYDEEVITIVKNILSIRNEFADKIIAAAKQTLVNGSPMNRPMWWFDPTDFNTYTIDNQYMIGDDILVAPVVQEGAVSRDIYLPKGRWSIRVREGSVTYSGPITLKDFPAPLDFLPFFILQSGSSN</sequence>
<dbReference type="InterPro" id="IPR000322">
    <property type="entry name" value="Glyco_hydro_31_TIM"/>
</dbReference>
<feature type="chain" id="PRO_5035173737" evidence="4">
    <location>
        <begin position="20"/>
        <end position="657"/>
    </location>
</feature>
<dbReference type="Pfam" id="PF21365">
    <property type="entry name" value="Glyco_hydro_31_3rd"/>
    <property type="match status" value="1"/>
</dbReference>
<evidence type="ECO:0000313" key="8">
    <source>
        <dbReference type="Proteomes" id="UP000708208"/>
    </source>
</evidence>
<evidence type="ECO:0000313" key="7">
    <source>
        <dbReference type="EMBL" id="CAG7835114.1"/>
    </source>
</evidence>
<dbReference type="AlphaFoldDB" id="A0A8J2LMV0"/>
<gene>
    <name evidence="7" type="ORF">AFUS01_LOCUS44534</name>
</gene>